<keyword evidence="1" id="KW-0472">Membrane</keyword>
<reference evidence="2" key="1">
    <citation type="submission" date="2021-01" db="EMBL/GenBank/DDBJ databases">
        <authorList>
            <person name="Lovell J.T."/>
            <person name="Bentley N."/>
            <person name="Bhattarai G."/>
            <person name="Jenkins J.W."/>
            <person name="Sreedasyam A."/>
            <person name="Alarcon Y."/>
            <person name="Bock C."/>
            <person name="Boston L."/>
            <person name="Carlson J."/>
            <person name="Cervantes K."/>
            <person name="Clermont K."/>
            <person name="Krom N."/>
            <person name="Kubenka K."/>
            <person name="Mamidi S."/>
            <person name="Mattison C."/>
            <person name="Monteros M."/>
            <person name="Pisani C."/>
            <person name="Plott C."/>
            <person name="Rajasekar S."/>
            <person name="Rhein H.S."/>
            <person name="Rohla C."/>
            <person name="Song M."/>
            <person name="Hilaire R.S."/>
            <person name="Shu S."/>
            <person name="Wells L."/>
            <person name="Wang X."/>
            <person name="Webber J."/>
            <person name="Heerema R.J."/>
            <person name="Klein P."/>
            <person name="Conner P."/>
            <person name="Grauke L."/>
            <person name="Grimwood J."/>
            <person name="Schmutz J."/>
            <person name="Randall J.J."/>
        </authorList>
    </citation>
    <scope>NUCLEOTIDE SEQUENCE</scope>
    <source>
        <tissue evidence="2">Leaf</tissue>
    </source>
</reference>
<protein>
    <submittedName>
        <fullName evidence="2">Uncharacterized protein</fullName>
    </submittedName>
</protein>
<sequence length="108" mass="11992">MCICGKLLAEGPCTLRISRDLVLGHLVPLKKKKKISVIWFIYSLSIYPCLLNYPRGPYTAAAGMMVVSLLHQILFSSTLILEVFVLTQYPFLLSSIPSSVPLSLSLLH</sequence>
<keyword evidence="1" id="KW-0812">Transmembrane</keyword>
<feature type="transmembrane region" description="Helical" evidence="1">
    <location>
        <begin position="60"/>
        <end position="86"/>
    </location>
</feature>
<dbReference type="AlphaFoldDB" id="A0A922E556"/>
<organism evidence="2 3">
    <name type="scientific">Carya illinoinensis</name>
    <name type="common">Pecan</name>
    <dbReference type="NCBI Taxonomy" id="32201"/>
    <lineage>
        <taxon>Eukaryota</taxon>
        <taxon>Viridiplantae</taxon>
        <taxon>Streptophyta</taxon>
        <taxon>Embryophyta</taxon>
        <taxon>Tracheophyta</taxon>
        <taxon>Spermatophyta</taxon>
        <taxon>Magnoliopsida</taxon>
        <taxon>eudicotyledons</taxon>
        <taxon>Gunneridae</taxon>
        <taxon>Pentapetalae</taxon>
        <taxon>rosids</taxon>
        <taxon>fabids</taxon>
        <taxon>Fagales</taxon>
        <taxon>Juglandaceae</taxon>
        <taxon>Carya</taxon>
    </lineage>
</organism>
<gene>
    <name evidence="2" type="ORF">I3842_09G161500</name>
</gene>
<keyword evidence="1" id="KW-1133">Transmembrane helix</keyword>
<evidence type="ECO:0000313" key="3">
    <source>
        <dbReference type="Proteomes" id="UP000811246"/>
    </source>
</evidence>
<feature type="transmembrane region" description="Helical" evidence="1">
    <location>
        <begin position="35"/>
        <end position="54"/>
    </location>
</feature>
<accession>A0A922E556</accession>
<proteinExistence type="predicted"/>
<name>A0A922E556_CARIL</name>
<dbReference type="EMBL" id="CM031833">
    <property type="protein sequence ID" value="KAG6696704.1"/>
    <property type="molecule type" value="Genomic_DNA"/>
</dbReference>
<comment type="caution">
    <text evidence="2">The sequence shown here is derived from an EMBL/GenBank/DDBJ whole genome shotgun (WGS) entry which is preliminary data.</text>
</comment>
<evidence type="ECO:0000256" key="1">
    <source>
        <dbReference type="SAM" id="Phobius"/>
    </source>
</evidence>
<evidence type="ECO:0000313" key="2">
    <source>
        <dbReference type="EMBL" id="KAG6696704.1"/>
    </source>
</evidence>
<dbReference type="Proteomes" id="UP000811246">
    <property type="component" value="Chromosome 9"/>
</dbReference>